<sequence length="46" mass="5259">MHCGPQSGFCCGIFPASPRAKADNFFIFQNLFSVTFTISICRWPWE</sequence>
<evidence type="ECO:0000313" key="1">
    <source>
        <dbReference type="EMBL" id="MBX58453.1"/>
    </source>
</evidence>
<reference evidence="1" key="1">
    <citation type="submission" date="2018-02" db="EMBL/GenBank/DDBJ databases">
        <title>Rhizophora mucronata_Transcriptome.</title>
        <authorList>
            <person name="Meera S.P."/>
            <person name="Sreeshan A."/>
            <person name="Augustine A."/>
        </authorList>
    </citation>
    <scope>NUCLEOTIDE SEQUENCE</scope>
    <source>
        <tissue evidence="1">Leaf</tissue>
    </source>
</reference>
<proteinExistence type="predicted"/>
<dbReference type="EMBL" id="GGEC01077969">
    <property type="protein sequence ID" value="MBX58453.1"/>
    <property type="molecule type" value="Transcribed_RNA"/>
</dbReference>
<name>A0A2P2PUX7_RHIMU</name>
<accession>A0A2P2PUX7</accession>
<organism evidence="1">
    <name type="scientific">Rhizophora mucronata</name>
    <name type="common">Asiatic mangrove</name>
    <dbReference type="NCBI Taxonomy" id="61149"/>
    <lineage>
        <taxon>Eukaryota</taxon>
        <taxon>Viridiplantae</taxon>
        <taxon>Streptophyta</taxon>
        <taxon>Embryophyta</taxon>
        <taxon>Tracheophyta</taxon>
        <taxon>Spermatophyta</taxon>
        <taxon>Magnoliopsida</taxon>
        <taxon>eudicotyledons</taxon>
        <taxon>Gunneridae</taxon>
        <taxon>Pentapetalae</taxon>
        <taxon>rosids</taxon>
        <taxon>fabids</taxon>
        <taxon>Malpighiales</taxon>
        <taxon>Rhizophoraceae</taxon>
        <taxon>Rhizophora</taxon>
    </lineage>
</organism>
<protein>
    <submittedName>
        <fullName evidence="1">Uncharacterized protein</fullName>
    </submittedName>
</protein>
<dbReference type="AlphaFoldDB" id="A0A2P2PUX7"/>